<organism evidence="4">
    <name type="scientific">marine metagenome</name>
    <dbReference type="NCBI Taxonomy" id="408172"/>
    <lineage>
        <taxon>unclassified sequences</taxon>
        <taxon>metagenomes</taxon>
        <taxon>ecological metagenomes</taxon>
    </lineage>
</organism>
<dbReference type="PROSITE" id="PS00211">
    <property type="entry name" value="ABC_TRANSPORTER_1"/>
    <property type="match status" value="1"/>
</dbReference>
<keyword evidence="2" id="KW-0813">Transport</keyword>
<dbReference type="Gene3D" id="3.40.50.300">
    <property type="entry name" value="P-loop containing nucleotide triphosphate hydrolases"/>
    <property type="match status" value="1"/>
</dbReference>
<dbReference type="AlphaFoldDB" id="A0A381W1A3"/>
<dbReference type="GO" id="GO:0016887">
    <property type="term" value="F:ATP hydrolysis activity"/>
    <property type="evidence" value="ECO:0007669"/>
    <property type="project" value="InterPro"/>
</dbReference>
<dbReference type="SUPFAM" id="SSF52540">
    <property type="entry name" value="P-loop containing nucleoside triphosphate hydrolases"/>
    <property type="match status" value="1"/>
</dbReference>
<gene>
    <name evidence="4" type="ORF">METZ01_LOCUS99180</name>
</gene>
<protein>
    <recommendedName>
        <fullName evidence="3">ABC transporter domain-containing protein</fullName>
    </recommendedName>
</protein>
<dbReference type="InterPro" id="IPR017871">
    <property type="entry name" value="ABC_transporter-like_CS"/>
</dbReference>
<dbReference type="PANTHER" id="PTHR42734:SF5">
    <property type="entry name" value="IRON TRANSPORT SYSTEM ATP-BINDING PROTEIN HI_0361-RELATED"/>
    <property type="match status" value="1"/>
</dbReference>
<name>A0A381W1A3_9ZZZZ</name>
<dbReference type="InterPro" id="IPR003439">
    <property type="entry name" value="ABC_transporter-like_ATP-bd"/>
</dbReference>
<evidence type="ECO:0000256" key="2">
    <source>
        <dbReference type="ARBA" id="ARBA00022448"/>
    </source>
</evidence>
<feature type="domain" description="ABC transporter" evidence="3">
    <location>
        <begin position="2"/>
        <end position="112"/>
    </location>
</feature>
<evidence type="ECO:0000313" key="4">
    <source>
        <dbReference type="EMBL" id="SVA46326.1"/>
    </source>
</evidence>
<accession>A0A381W1A3</accession>
<proteinExistence type="inferred from homology"/>
<reference evidence="4" key="1">
    <citation type="submission" date="2018-05" db="EMBL/GenBank/DDBJ databases">
        <authorList>
            <person name="Lanie J.A."/>
            <person name="Ng W.-L."/>
            <person name="Kazmierczak K.M."/>
            <person name="Andrzejewski T.M."/>
            <person name="Davidsen T.M."/>
            <person name="Wayne K.J."/>
            <person name="Tettelin H."/>
            <person name="Glass J.I."/>
            <person name="Rusch D."/>
            <person name="Podicherti R."/>
            <person name="Tsui H.-C.T."/>
            <person name="Winkler M.E."/>
        </authorList>
    </citation>
    <scope>NUCLEOTIDE SEQUENCE</scope>
</reference>
<dbReference type="InterPro" id="IPR027417">
    <property type="entry name" value="P-loop_NTPase"/>
</dbReference>
<evidence type="ECO:0000256" key="1">
    <source>
        <dbReference type="ARBA" id="ARBA00005417"/>
    </source>
</evidence>
<dbReference type="EMBL" id="UINC01010415">
    <property type="protein sequence ID" value="SVA46326.1"/>
    <property type="molecule type" value="Genomic_DNA"/>
</dbReference>
<evidence type="ECO:0000259" key="3">
    <source>
        <dbReference type="Pfam" id="PF00005"/>
    </source>
</evidence>
<sequence length="209" mass="22854">MLEVLAGLRSPTSGLVHGDGSTVALVPQRHARSWMPLTVSEVLRMARFRPTVVPRRLGAHDHAAVDGAAGRLGVRALLDRPLDQLSFGQRQRVLVAQALAREADVLLLDEPITGLDLLSQERILAVIEEERHDGRTVVLTTHHLDEARHCDEVVVLDGRLVAVGPPDDILVPAVLREAYGERVLGDHAHHAHAHDLVLVDDHGHGHDVR</sequence>
<dbReference type="Pfam" id="PF00005">
    <property type="entry name" value="ABC_tran"/>
    <property type="match status" value="1"/>
</dbReference>
<dbReference type="GO" id="GO:0005524">
    <property type="term" value="F:ATP binding"/>
    <property type="evidence" value="ECO:0007669"/>
    <property type="project" value="InterPro"/>
</dbReference>
<comment type="similarity">
    <text evidence="1">Belongs to the ABC transporter superfamily.</text>
</comment>
<dbReference type="PANTHER" id="PTHR42734">
    <property type="entry name" value="METAL TRANSPORT SYSTEM ATP-BINDING PROTEIN TM_0124-RELATED"/>
    <property type="match status" value="1"/>
</dbReference>
<dbReference type="InterPro" id="IPR050153">
    <property type="entry name" value="Metal_Ion_Import_ABC"/>
</dbReference>